<name>A0AAJ0DRF5_9PEZI</name>
<proteinExistence type="predicted"/>
<keyword evidence="2" id="KW-0732">Signal</keyword>
<comment type="caution">
    <text evidence="3">The sequence shown here is derived from an EMBL/GenBank/DDBJ whole genome shotgun (WGS) entry which is preliminary data.</text>
</comment>
<accession>A0AAJ0DRF5</accession>
<evidence type="ECO:0000313" key="3">
    <source>
        <dbReference type="EMBL" id="KAK3055480.1"/>
    </source>
</evidence>
<feature type="signal peptide" evidence="2">
    <location>
        <begin position="1"/>
        <end position="20"/>
    </location>
</feature>
<protein>
    <submittedName>
        <fullName evidence="3">Uncharacterized protein</fullName>
    </submittedName>
</protein>
<dbReference type="EMBL" id="JAWDJX010000008">
    <property type="protein sequence ID" value="KAK3055480.1"/>
    <property type="molecule type" value="Genomic_DNA"/>
</dbReference>
<feature type="chain" id="PRO_5042558849" evidence="2">
    <location>
        <begin position="21"/>
        <end position="237"/>
    </location>
</feature>
<evidence type="ECO:0000256" key="1">
    <source>
        <dbReference type="SAM" id="MobiDB-lite"/>
    </source>
</evidence>
<keyword evidence="4" id="KW-1185">Reference proteome</keyword>
<gene>
    <name evidence="3" type="ORF">LTR09_003400</name>
</gene>
<organism evidence="3 4">
    <name type="scientific">Extremus antarcticus</name>
    <dbReference type="NCBI Taxonomy" id="702011"/>
    <lineage>
        <taxon>Eukaryota</taxon>
        <taxon>Fungi</taxon>
        <taxon>Dikarya</taxon>
        <taxon>Ascomycota</taxon>
        <taxon>Pezizomycotina</taxon>
        <taxon>Dothideomycetes</taxon>
        <taxon>Dothideomycetidae</taxon>
        <taxon>Mycosphaerellales</taxon>
        <taxon>Extremaceae</taxon>
        <taxon>Extremus</taxon>
    </lineage>
</organism>
<dbReference type="Proteomes" id="UP001271007">
    <property type="component" value="Unassembled WGS sequence"/>
</dbReference>
<sequence>MGMFQALLLAASLGWNVVAAEGVANGTSSYAPPNPASISRSLSLAYPSVSIVTQSGVILYNPITTNAAPTDQPYPHHSQPHPGPEQPWHSHGGPPGPGQHTEGPPTNWHTPAQSTQSTQSLSPGSSGGLLIDTAPAPTAIRTYFVNGNPVAPGTPTVVGGTTYSIAASGTSLYVNGKPSEASHAIIGGGASTRTTLAAAASSSSTSMEASTNGAEKCLESSLAVVLGAVGLVVGYVV</sequence>
<reference evidence="3" key="1">
    <citation type="submission" date="2023-04" db="EMBL/GenBank/DDBJ databases">
        <title>Black Yeasts Isolated from many extreme environments.</title>
        <authorList>
            <person name="Coleine C."/>
            <person name="Stajich J.E."/>
            <person name="Selbmann L."/>
        </authorList>
    </citation>
    <scope>NUCLEOTIDE SEQUENCE</scope>
    <source>
        <strain evidence="3">CCFEE 5312</strain>
    </source>
</reference>
<feature type="region of interest" description="Disordered" evidence="1">
    <location>
        <begin position="68"/>
        <end position="132"/>
    </location>
</feature>
<evidence type="ECO:0000256" key="2">
    <source>
        <dbReference type="SAM" id="SignalP"/>
    </source>
</evidence>
<dbReference type="AlphaFoldDB" id="A0AAJ0DRF5"/>
<evidence type="ECO:0000313" key="4">
    <source>
        <dbReference type="Proteomes" id="UP001271007"/>
    </source>
</evidence>
<feature type="compositionally biased region" description="Low complexity" evidence="1">
    <location>
        <begin position="87"/>
        <end position="130"/>
    </location>
</feature>